<gene>
    <name evidence="2" type="ORF">CFE62_006255</name>
</gene>
<dbReference type="Proteomes" id="UP000226429">
    <property type="component" value="Unassembled WGS sequence"/>
</dbReference>
<organism evidence="2 3">
    <name type="scientific">Candidatus Aquirickettsiella gammari</name>
    <dbReference type="NCBI Taxonomy" id="2016198"/>
    <lineage>
        <taxon>Bacteria</taxon>
        <taxon>Pseudomonadati</taxon>
        <taxon>Pseudomonadota</taxon>
        <taxon>Gammaproteobacteria</taxon>
        <taxon>Legionellales</taxon>
        <taxon>Coxiellaceae</taxon>
        <taxon>Candidatus Aquirickettsiella</taxon>
    </lineage>
</organism>
<reference evidence="2 3" key="2">
    <citation type="journal article" date="2018" name="J. Invertebr. Pathol.">
        <title>'Candidatus Aquirickettsiella gammari' (Gammaproteobacteria: Legionellales: Coxiellaceae): A bacterial pathogen of the freshwater crustacean Gammarus fossarum (Malacostraca: Amphipoda).</title>
        <authorList>
            <person name="Bojko J."/>
            <person name="Dunn A.M."/>
            <person name="Stebbing P.D."/>
            <person name="van Aerle R."/>
            <person name="Bacela-Spychalska K."/>
            <person name="Bean T.P."/>
            <person name="Urrutia A."/>
            <person name="Stentiford G.D."/>
        </authorList>
    </citation>
    <scope>NUCLEOTIDE SEQUENCE [LARGE SCALE GENOMIC DNA]</scope>
    <source>
        <strain evidence="2">RA15029</strain>
    </source>
</reference>
<evidence type="ECO:0000259" key="1">
    <source>
        <dbReference type="Pfam" id="PF22811"/>
    </source>
</evidence>
<feature type="domain" description="Transcriptional repressor NrdR-like N-terminal" evidence="1">
    <location>
        <begin position="1"/>
        <end position="44"/>
    </location>
</feature>
<proteinExistence type="predicted"/>
<evidence type="ECO:0000313" key="3">
    <source>
        <dbReference type="Proteomes" id="UP000226429"/>
    </source>
</evidence>
<name>A0A370CFT2_9COXI</name>
<dbReference type="InterPro" id="IPR055173">
    <property type="entry name" value="NrdR-like_N"/>
</dbReference>
<keyword evidence="3" id="KW-1185">Reference proteome</keyword>
<dbReference type="AlphaFoldDB" id="A0A370CFT2"/>
<dbReference type="Pfam" id="PF22811">
    <property type="entry name" value="Zn_ribbon_NrdR"/>
    <property type="match status" value="1"/>
</dbReference>
<reference evidence="2 3" key="1">
    <citation type="journal article" date="2017" name="Int. J. Syst. Evol. Microbiol.">
        <title>Aquarickettsiella crustaci n. gen. n. sp. (Gammaproteobacteria: Legionellales: Coxiellaceae); a bacterial pathogen of the freshwater crustacean: Gammarus fossarum (Malacostraca: Amphipoda).</title>
        <authorList>
            <person name="Bojko J."/>
            <person name="Dunn A.M."/>
            <person name="Stebbing P.D."/>
            <person name="Van Aerle R."/>
            <person name="Bacela-Spychalska K."/>
            <person name="Bean T.P."/>
            <person name="Stentiford G.D."/>
        </authorList>
    </citation>
    <scope>NUCLEOTIDE SEQUENCE [LARGE SCALE GENOMIC DNA]</scope>
    <source>
        <strain evidence="2">RA15029</strain>
    </source>
</reference>
<protein>
    <recommendedName>
        <fullName evidence="1">Transcriptional repressor NrdR-like N-terminal domain-containing protein</fullName>
    </recommendedName>
</protein>
<comment type="caution">
    <text evidence="2">The sequence shown here is derived from an EMBL/GenBank/DDBJ whole genome shotgun (WGS) entry which is preliminary data.</text>
</comment>
<sequence>MKCLNPCCEYVKTLVINSRKADKGKKILRRRHCPKCGERYTSIEILAYFGYPNAQKRASLNLLLQTY</sequence>
<dbReference type="EMBL" id="NMOS02000022">
    <property type="protein sequence ID" value="RDH39968.1"/>
    <property type="molecule type" value="Genomic_DNA"/>
</dbReference>
<evidence type="ECO:0000313" key="2">
    <source>
        <dbReference type="EMBL" id="RDH39968.1"/>
    </source>
</evidence>
<accession>A0A370CFT2</accession>